<dbReference type="InterPro" id="IPR039551">
    <property type="entry name" value="Cho/carn_acyl_trans"/>
</dbReference>
<protein>
    <recommendedName>
        <fullName evidence="5">Choline/carnitine acyltransferase domain-containing protein</fullName>
    </recommendedName>
</protein>
<dbReference type="SUPFAM" id="SSF52777">
    <property type="entry name" value="CoA-dependent acyltransferases"/>
    <property type="match status" value="2"/>
</dbReference>
<keyword evidence="2" id="KW-0808">Transferase</keyword>
<feature type="non-terminal residue" evidence="6">
    <location>
        <position position="1"/>
    </location>
</feature>
<evidence type="ECO:0000256" key="4">
    <source>
        <dbReference type="PIRSR" id="PIRSR600542-1"/>
    </source>
</evidence>
<gene>
    <name evidence="6" type="ORF">AB6A40_009159</name>
</gene>
<dbReference type="InterPro" id="IPR042231">
    <property type="entry name" value="Cho/carn_acyl_trans_2"/>
</dbReference>
<sequence length="205" mass="23176">NRKTLMDIESAIFVMVLDDYDQYDYDPSHPELLDKFLCAMLTGDGTNRWSDKSLNYCITGNGRGGGTTEHSIADGIEFDHLFENYVFMDDNIIGYEELPGNQTMDVVPANLSCVKQLKFDINDEMAKEINRCYEKYQEKRNDVDMACLVFRIFGKGRIKTFSVSPDAFVQLAIQLANYKVGFASKMGSNDKTAENSLAPPLIEDD</sequence>
<accession>A0ABD6ESC5</accession>
<evidence type="ECO:0000256" key="2">
    <source>
        <dbReference type="ARBA" id="ARBA00022679"/>
    </source>
</evidence>
<evidence type="ECO:0000313" key="6">
    <source>
        <dbReference type="EMBL" id="MFH4982450.1"/>
    </source>
</evidence>
<evidence type="ECO:0000259" key="5">
    <source>
        <dbReference type="Pfam" id="PF00755"/>
    </source>
</evidence>
<dbReference type="InterPro" id="IPR000542">
    <property type="entry name" value="Carn_acyl_trans"/>
</dbReference>
<proteinExistence type="inferred from homology"/>
<keyword evidence="3" id="KW-0012">Acyltransferase</keyword>
<dbReference type="InterPro" id="IPR023213">
    <property type="entry name" value="CAT-like_dom_sf"/>
</dbReference>
<dbReference type="Gene3D" id="3.30.559.70">
    <property type="entry name" value="Choline/Carnitine o-acyltransferase, domain 2"/>
    <property type="match status" value="1"/>
</dbReference>
<keyword evidence="7" id="KW-1185">Reference proteome</keyword>
<evidence type="ECO:0000256" key="1">
    <source>
        <dbReference type="ARBA" id="ARBA00005232"/>
    </source>
</evidence>
<feature type="active site" description="Proton acceptor" evidence="4">
    <location>
        <position position="70"/>
    </location>
</feature>
<dbReference type="Proteomes" id="UP001608902">
    <property type="component" value="Unassembled WGS sequence"/>
</dbReference>
<comment type="caution">
    <text evidence="6">The sequence shown here is derived from an EMBL/GenBank/DDBJ whole genome shotgun (WGS) entry which is preliminary data.</text>
</comment>
<dbReference type="PANTHER" id="PTHR22589">
    <property type="entry name" value="CARNITINE O-ACYLTRANSFERASE"/>
    <property type="match status" value="1"/>
</dbReference>
<dbReference type="AlphaFoldDB" id="A0ABD6ESC5"/>
<dbReference type="GO" id="GO:0016746">
    <property type="term" value="F:acyltransferase activity"/>
    <property type="evidence" value="ECO:0007669"/>
    <property type="project" value="UniProtKB-KW"/>
</dbReference>
<feature type="domain" description="Choline/carnitine acyltransferase" evidence="5">
    <location>
        <begin position="1"/>
        <end position="180"/>
    </location>
</feature>
<evidence type="ECO:0000256" key="3">
    <source>
        <dbReference type="ARBA" id="ARBA00023315"/>
    </source>
</evidence>
<evidence type="ECO:0000313" key="7">
    <source>
        <dbReference type="Proteomes" id="UP001608902"/>
    </source>
</evidence>
<name>A0ABD6ESC5_9BILA</name>
<dbReference type="Gene3D" id="3.30.559.10">
    <property type="entry name" value="Chloramphenicol acetyltransferase-like domain"/>
    <property type="match status" value="1"/>
</dbReference>
<dbReference type="Pfam" id="PF00755">
    <property type="entry name" value="Carn_acyltransf"/>
    <property type="match status" value="1"/>
</dbReference>
<dbReference type="EMBL" id="JBGFUD010009319">
    <property type="protein sequence ID" value="MFH4982450.1"/>
    <property type="molecule type" value="Genomic_DNA"/>
</dbReference>
<reference evidence="6 7" key="1">
    <citation type="submission" date="2024-08" db="EMBL/GenBank/DDBJ databases">
        <title>Gnathostoma spinigerum genome.</title>
        <authorList>
            <person name="Gonzalez-Bertolin B."/>
            <person name="Monzon S."/>
            <person name="Zaballos A."/>
            <person name="Jimenez P."/>
            <person name="Dekumyoy P."/>
            <person name="Varona S."/>
            <person name="Cuesta I."/>
            <person name="Sumanam S."/>
            <person name="Adisakwattana P."/>
            <person name="Gasser R.B."/>
            <person name="Hernandez-Gonzalez A."/>
            <person name="Young N.D."/>
            <person name="Perteguer M.J."/>
        </authorList>
    </citation>
    <scope>NUCLEOTIDE SEQUENCE [LARGE SCALE GENOMIC DNA]</scope>
    <source>
        <strain evidence="6">AL3</strain>
        <tissue evidence="6">Liver</tissue>
    </source>
</reference>
<dbReference type="PANTHER" id="PTHR22589:SF99">
    <property type="entry name" value="CHOLINE_CARNITINE ACYLTRANSFERASE DOMAIN-CONTAINING PROTEIN"/>
    <property type="match status" value="1"/>
</dbReference>
<organism evidence="6 7">
    <name type="scientific">Gnathostoma spinigerum</name>
    <dbReference type="NCBI Taxonomy" id="75299"/>
    <lineage>
        <taxon>Eukaryota</taxon>
        <taxon>Metazoa</taxon>
        <taxon>Ecdysozoa</taxon>
        <taxon>Nematoda</taxon>
        <taxon>Chromadorea</taxon>
        <taxon>Rhabditida</taxon>
        <taxon>Spirurina</taxon>
        <taxon>Gnathostomatomorpha</taxon>
        <taxon>Gnathostomatoidea</taxon>
        <taxon>Gnathostomatidae</taxon>
        <taxon>Gnathostoma</taxon>
    </lineage>
</organism>
<comment type="similarity">
    <text evidence="1">Belongs to the carnitine/choline acetyltransferase family.</text>
</comment>